<name>D6TE74_KTERA</name>
<evidence type="ECO:0000313" key="2">
    <source>
        <dbReference type="Proteomes" id="UP000004508"/>
    </source>
</evidence>
<dbReference type="EMBL" id="ADVG01000001">
    <property type="protein sequence ID" value="EFH88447.1"/>
    <property type="molecule type" value="Genomic_DNA"/>
</dbReference>
<sequence>MLLLIPLRSALRVHNDRSLSPFYVCVLEQVMQRLFSDLQDHGRALRSVLFHVNLHLKRFREEKKRDLWTFS</sequence>
<proteinExistence type="predicted"/>
<dbReference type="AlphaFoldDB" id="D6TE74"/>
<dbReference type="InParanoid" id="D6TE74"/>
<comment type="caution">
    <text evidence="1">The sequence shown here is derived from an EMBL/GenBank/DDBJ whole genome shotgun (WGS) entry which is preliminary data.</text>
</comment>
<protein>
    <submittedName>
        <fullName evidence="1">Uncharacterized protein</fullName>
    </submittedName>
</protein>
<keyword evidence="2" id="KW-1185">Reference proteome</keyword>
<accession>D6TE74</accession>
<evidence type="ECO:0000313" key="1">
    <source>
        <dbReference type="EMBL" id="EFH88447.1"/>
    </source>
</evidence>
<gene>
    <name evidence="1" type="ORF">Krac_9915</name>
</gene>
<reference evidence="1 2" key="1">
    <citation type="journal article" date="2011" name="Stand. Genomic Sci.">
        <title>Non-contiguous finished genome sequence and contextual data of the filamentous soil bacterium Ktedonobacter racemifer type strain (SOSP1-21).</title>
        <authorList>
            <person name="Chang Y.J."/>
            <person name="Land M."/>
            <person name="Hauser L."/>
            <person name="Chertkov O."/>
            <person name="Del Rio T.G."/>
            <person name="Nolan M."/>
            <person name="Copeland A."/>
            <person name="Tice H."/>
            <person name="Cheng J.F."/>
            <person name="Lucas S."/>
            <person name="Han C."/>
            <person name="Goodwin L."/>
            <person name="Pitluck S."/>
            <person name="Ivanova N."/>
            <person name="Ovchinikova G."/>
            <person name="Pati A."/>
            <person name="Chen A."/>
            <person name="Palaniappan K."/>
            <person name="Mavromatis K."/>
            <person name="Liolios K."/>
            <person name="Brettin T."/>
            <person name="Fiebig A."/>
            <person name="Rohde M."/>
            <person name="Abt B."/>
            <person name="Goker M."/>
            <person name="Detter J.C."/>
            <person name="Woyke T."/>
            <person name="Bristow J."/>
            <person name="Eisen J.A."/>
            <person name="Markowitz V."/>
            <person name="Hugenholtz P."/>
            <person name="Kyrpides N.C."/>
            <person name="Klenk H.P."/>
            <person name="Lapidus A."/>
        </authorList>
    </citation>
    <scope>NUCLEOTIDE SEQUENCE [LARGE SCALE GENOMIC DNA]</scope>
    <source>
        <strain evidence="2">DSM 44963</strain>
    </source>
</reference>
<organism evidence="1 2">
    <name type="scientific">Ktedonobacter racemifer DSM 44963</name>
    <dbReference type="NCBI Taxonomy" id="485913"/>
    <lineage>
        <taxon>Bacteria</taxon>
        <taxon>Bacillati</taxon>
        <taxon>Chloroflexota</taxon>
        <taxon>Ktedonobacteria</taxon>
        <taxon>Ktedonobacterales</taxon>
        <taxon>Ktedonobacteraceae</taxon>
        <taxon>Ktedonobacter</taxon>
    </lineage>
</organism>
<dbReference type="Proteomes" id="UP000004508">
    <property type="component" value="Unassembled WGS sequence"/>
</dbReference>